<dbReference type="InterPro" id="IPR026444">
    <property type="entry name" value="Secre_tail"/>
</dbReference>
<evidence type="ECO:0000256" key="1">
    <source>
        <dbReference type="SAM" id="SignalP"/>
    </source>
</evidence>
<evidence type="ECO:0000313" key="3">
    <source>
        <dbReference type="EMBL" id="MBY5957987.1"/>
    </source>
</evidence>
<dbReference type="Gene3D" id="3.20.20.80">
    <property type="entry name" value="Glycosidases"/>
    <property type="match status" value="1"/>
</dbReference>
<dbReference type="AlphaFoldDB" id="A0A953L6T0"/>
<dbReference type="Pfam" id="PF00754">
    <property type="entry name" value="F5_F8_type_C"/>
    <property type="match status" value="1"/>
</dbReference>
<keyword evidence="1" id="KW-0732">Signal</keyword>
<organism evidence="3 4">
    <name type="scientific">Membranihabitans marinus</name>
    <dbReference type="NCBI Taxonomy" id="1227546"/>
    <lineage>
        <taxon>Bacteria</taxon>
        <taxon>Pseudomonadati</taxon>
        <taxon>Bacteroidota</taxon>
        <taxon>Saprospiria</taxon>
        <taxon>Saprospirales</taxon>
        <taxon>Saprospiraceae</taxon>
        <taxon>Membranihabitans</taxon>
    </lineage>
</organism>
<protein>
    <submittedName>
        <fullName evidence="3">T9SS type A sorting domain-containing protein</fullName>
    </submittedName>
</protein>
<dbReference type="InterPro" id="IPR000421">
    <property type="entry name" value="FA58C"/>
</dbReference>
<sequence length="751" mass="85262">MKAFLISIFVLLLSSGTGSSQQPHPRSQYRIAIRTTNGEAEFYDRQTGETFLPRGFNYIQLVLSPNGPYGESALFLDDSHNLIDVDSDFQRISALGYNAVRVFIDLCRDARCIADEDGLVESYMDHMVELLERARQYGLQVMLTANWLPDLGDYSGPAHEICHSTGDFEGGNCLLLSPKGVESYVKFFTDFIRELQKRDAPFSNIWAYELRNEFFVENNIPPYTLKRSITAANGRTYNMNTAADKKKLAREGLKYWANTTTRAIKELDPEALVCCGFFTPSNPIDLRPGDYRIVPFKSLLENSELDFFDVHMYPGFESMADHLTNYGIENYREKPVVLGEYGSFLPLASSEYPAAQLSDAWQSAACQSGIDGFLYWTWERHRVPVSQPDDPWGGNDAGAFIAKVLSPAYKTNPCQVVLPETNVAKGKPAKASMVWKEEFKAANVVDGKPVTTPWISGGDPPQWVEVDLGKKYDLESIVLYVETGSNDPHYYEHEILVSAESTGNDYQKIHHFKGKRVNFEALTYQPDGGIKNVQRIRVRIPAAPGWAALHELQAFIPEQRATFDVPPPPILTFPRPGLDKVDNSQNIRLRWDNAIETTNSQIQIARDRAFSAIVIDERLHKKSFILDDDLFDNPLYWRVRQRNNDGYGMWSVTGIITNVLTNAQEAILDNEIVLYPNPANDFFHIKWLNKNNGRSSWEVHIYTLEGMEVSHHPDQVYDQDPRISITHLQPGIYIVRIKRGNKTNFARVVKQ</sequence>
<dbReference type="NCBIfam" id="TIGR04183">
    <property type="entry name" value="Por_Secre_tail"/>
    <property type="match status" value="1"/>
</dbReference>
<dbReference type="RefSeq" id="WP_222579525.1">
    <property type="nucleotide sequence ID" value="NZ_JAHVHU010000007.1"/>
</dbReference>
<feature type="chain" id="PRO_5038044768" evidence="1">
    <location>
        <begin position="21"/>
        <end position="751"/>
    </location>
</feature>
<dbReference type="PROSITE" id="PS50022">
    <property type="entry name" value="FA58C_3"/>
    <property type="match status" value="1"/>
</dbReference>
<dbReference type="Gene3D" id="2.60.40.10">
    <property type="entry name" value="Immunoglobulins"/>
    <property type="match status" value="1"/>
</dbReference>
<dbReference type="InterPro" id="IPR008979">
    <property type="entry name" value="Galactose-bd-like_sf"/>
</dbReference>
<comment type="caution">
    <text evidence="3">The sequence shown here is derived from an EMBL/GenBank/DDBJ whole genome shotgun (WGS) entry which is preliminary data.</text>
</comment>
<dbReference type="SUPFAM" id="SSF49785">
    <property type="entry name" value="Galactose-binding domain-like"/>
    <property type="match status" value="1"/>
</dbReference>
<feature type="signal peptide" evidence="1">
    <location>
        <begin position="1"/>
        <end position="20"/>
    </location>
</feature>
<dbReference type="EMBL" id="JAHVHU010000007">
    <property type="protein sequence ID" value="MBY5957987.1"/>
    <property type="molecule type" value="Genomic_DNA"/>
</dbReference>
<dbReference type="SUPFAM" id="SSF51445">
    <property type="entry name" value="(Trans)glycosidases"/>
    <property type="match status" value="1"/>
</dbReference>
<dbReference type="InterPro" id="IPR013783">
    <property type="entry name" value="Ig-like_fold"/>
</dbReference>
<dbReference type="Gene3D" id="2.60.120.260">
    <property type="entry name" value="Galactose-binding domain-like"/>
    <property type="match status" value="1"/>
</dbReference>
<dbReference type="Proteomes" id="UP000753961">
    <property type="component" value="Unassembled WGS sequence"/>
</dbReference>
<evidence type="ECO:0000313" key="4">
    <source>
        <dbReference type="Proteomes" id="UP000753961"/>
    </source>
</evidence>
<dbReference type="Pfam" id="PF18962">
    <property type="entry name" value="Por_Secre_tail"/>
    <property type="match status" value="1"/>
</dbReference>
<gene>
    <name evidence="3" type="ORF">KUV50_07595</name>
</gene>
<proteinExistence type="predicted"/>
<keyword evidence="4" id="KW-1185">Reference proteome</keyword>
<accession>A0A953L6T0</accession>
<evidence type="ECO:0000259" key="2">
    <source>
        <dbReference type="PROSITE" id="PS50022"/>
    </source>
</evidence>
<dbReference type="InterPro" id="IPR017853">
    <property type="entry name" value="GH"/>
</dbReference>
<name>A0A953L6T0_9BACT</name>
<feature type="domain" description="F5/8 type C" evidence="2">
    <location>
        <begin position="411"/>
        <end position="509"/>
    </location>
</feature>
<reference evidence="3" key="1">
    <citation type="submission" date="2021-06" db="EMBL/GenBank/DDBJ databases">
        <title>44 bacteria genomes isolated from Dapeng, Shenzhen.</title>
        <authorList>
            <person name="Zheng W."/>
            <person name="Yu S."/>
            <person name="Huang Y."/>
        </authorList>
    </citation>
    <scope>NUCLEOTIDE SEQUENCE</scope>
    <source>
        <strain evidence="3">DP5N28-2</strain>
    </source>
</reference>